<evidence type="ECO:0000313" key="8">
    <source>
        <dbReference type="Proteomes" id="UP001209570"/>
    </source>
</evidence>
<reference evidence="7" key="1">
    <citation type="submission" date="2021-12" db="EMBL/GenBank/DDBJ databases">
        <title>Prjna785345.</title>
        <authorList>
            <person name="Rujirawat T."/>
            <person name="Krajaejun T."/>
        </authorList>
    </citation>
    <scope>NUCLEOTIDE SEQUENCE</scope>
    <source>
        <strain evidence="7">Pi057C3</strain>
    </source>
</reference>
<name>A0AAD5M5Z7_PYTIN</name>
<accession>A0AAD5M5Z7</accession>
<feature type="compositionally biased region" description="Low complexity" evidence="6">
    <location>
        <begin position="62"/>
        <end position="82"/>
    </location>
</feature>
<sequence length="388" mass="42305">MASTALLVEPLSAVPATPAVASPAAEQAPQEALAGASPSTTADAAASTTATVEPPAERTAEAADSSAGASAVETPEAPHAAPTEPPTDDAAGATKSSPSCRTRPEEDDARALAHARRRLEIQIAFVQNARQKILDETHPDFTARLQAITAEREHLLELAAMKEKYLQQCTAIIFAYECDEANSEFDLHCDKLRQEMLEEIQHEIEIVQEQRKGNASGARKTTRKTRSARTKSGSDSEKSATQDAAQKTKKRIGNVFQPLEKKLAQSEVDQDLRELTHSLETMTKKRRIDATTPGGDLPCTAKYHRASLLYREAIFQEGDQVCVRNAMTNSEYIAIICSITSTEVFVLSEKGRYHRLVLMDLRQGRVVLSALTPEQNAALTEREAMLNL</sequence>
<feature type="compositionally biased region" description="Basic residues" evidence="6">
    <location>
        <begin position="220"/>
        <end position="229"/>
    </location>
</feature>
<dbReference type="InterPro" id="IPR013907">
    <property type="entry name" value="Sds3"/>
</dbReference>
<keyword evidence="4" id="KW-0804">Transcription</keyword>
<dbReference type="AlphaFoldDB" id="A0AAD5M5Z7"/>
<evidence type="ECO:0000313" key="7">
    <source>
        <dbReference type="EMBL" id="KAJ0404138.1"/>
    </source>
</evidence>
<evidence type="ECO:0000256" key="6">
    <source>
        <dbReference type="SAM" id="MobiDB-lite"/>
    </source>
</evidence>
<feature type="compositionally biased region" description="Low complexity" evidence="6">
    <location>
        <begin position="10"/>
        <end position="51"/>
    </location>
</feature>
<dbReference type="SMART" id="SM01401">
    <property type="entry name" value="Sds3"/>
    <property type="match status" value="1"/>
</dbReference>
<proteinExistence type="predicted"/>
<keyword evidence="8" id="KW-1185">Reference proteome</keyword>
<protein>
    <submittedName>
        <fullName evidence="7">Uncharacterized protein</fullName>
    </submittedName>
</protein>
<gene>
    <name evidence="7" type="ORF">P43SY_008696</name>
</gene>
<keyword evidence="5" id="KW-0539">Nucleus</keyword>
<feature type="region of interest" description="Disordered" evidence="6">
    <location>
        <begin position="208"/>
        <end position="248"/>
    </location>
</feature>
<evidence type="ECO:0000256" key="5">
    <source>
        <dbReference type="ARBA" id="ARBA00023242"/>
    </source>
</evidence>
<dbReference type="GO" id="GO:0005654">
    <property type="term" value="C:nucleoplasm"/>
    <property type="evidence" value="ECO:0007669"/>
    <property type="project" value="UniProtKB-ARBA"/>
</dbReference>
<keyword evidence="3" id="KW-0805">Transcription regulation</keyword>
<dbReference type="Pfam" id="PF08598">
    <property type="entry name" value="Sds3"/>
    <property type="match status" value="1"/>
</dbReference>
<dbReference type="GO" id="GO:0010468">
    <property type="term" value="P:regulation of gene expression"/>
    <property type="evidence" value="ECO:0007669"/>
    <property type="project" value="UniProtKB-ARBA"/>
</dbReference>
<evidence type="ECO:0000256" key="3">
    <source>
        <dbReference type="ARBA" id="ARBA00023015"/>
    </source>
</evidence>
<evidence type="ECO:0000256" key="2">
    <source>
        <dbReference type="ARBA" id="ARBA00022491"/>
    </source>
</evidence>
<organism evidence="7 8">
    <name type="scientific">Pythium insidiosum</name>
    <name type="common">Pythiosis disease agent</name>
    <dbReference type="NCBI Taxonomy" id="114742"/>
    <lineage>
        <taxon>Eukaryota</taxon>
        <taxon>Sar</taxon>
        <taxon>Stramenopiles</taxon>
        <taxon>Oomycota</taxon>
        <taxon>Peronosporomycetes</taxon>
        <taxon>Pythiales</taxon>
        <taxon>Pythiaceae</taxon>
        <taxon>Pythium</taxon>
    </lineage>
</organism>
<keyword evidence="2" id="KW-0678">Repressor</keyword>
<feature type="region of interest" description="Disordered" evidence="6">
    <location>
        <begin position="1"/>
        <end position="110"/>
    </location>
</feature>
<comment type="caution">
    <text evidence="7">The sequence shown here is derived from an EMBL/GenBank/DDBJ whole genome shotgun (WGS) entry which is preliminary data.</text>
</comment>
<evidence type="ECO:0000256" key="1">
    <source>
        <dbReference type="ARBA" id="ARBA00004123"/>
    </source>
</evidence>
<evidence type="ECO:0000256" key="4">
    <source>
        <dbReference type="ARBA" id="ARBA00023163"/>
    </source>
</evidence>
<comment type="subcellular location">
    <subcellularLocation>
        <location evidence="1">Nucleus</location>
    </subcellularLocation>
</comment>
<dbReference type="EMBL" id="JAKCXM010000068">
    <property type="protein sequence ID" value="KAJ0404138.1"/>
    <property type="molecule type" value="Genomic_DNA"/>
</dbReference>
<dbReference type="Proteomes" id="UP001209570">
    <property type="component" value="Unassembled WGS sequence"/>
</dbReference>